<keyword evidence="6 14" id="KW-0812">Transmembrane</keyword>
<evidence type="ECO:0000313" key="17">
    <source>
        <dbReference type="Proteomes" id="UP001296967"/>
    </source>
</evidence>
<evidence type="ECO:0000256" key="13">
    <source>
        <dbReference type="ARBA" id="ARBA00023243"/>
    </source>
</evidence>
<evidence type="ECO:0000256" key="7">
    <source>
        <dbReference type="ARBA" id="ARBA00022723"/>
    </source>
</evidence>
<dbReference type="Gene3D" id="4.10.220.20">
    <property type="entry name" value="Light-harvesting complex"/>
    <property type="match status" value="1"/>
</dbReference>
<evidence type="ECO:0000256" key="3">
    <source>
        <dbReference type="ARBA" id="ARBA00022475"/>
    </source>
</evidence>
<evidence type="ECO:0000256" key="4">
    <source>
        <dbReference type="ARBA" id="ARBA00022494"/>
    </source>
</evidence>
<dbReference type="InterPro" id="IPR000066">
    <property type="entry name" value="Antenna_a/b"/>
</dbReference>
<dbReference type="PROSITE" id="PS00968">
    <property type="entry name" value="ANTENNA_COMP_ALPHA"/>
    <property type="match status" value="1"/>
</dbReference>
<dbReference type="PRINTS" id="PR00673">
    <property type="entry name" value="LIGHTHARVSTA"/>
</dbReference>
<keyword evidence="9" id="KW-0076">Bacteriochlorophyll</keyword>
<dbReference type="GO" id="GO:0005886">
    <property type="term" value="C:plasma membrane"/>
    <property type="evidence" value="ECO:0007669"/>
    <property type="project" value="UniProtKB-SubCell"/>
</dbReference>
<evidence type="ECO:0000256" key="10">
    <source>
        <dbReference type="ARBA" id="ARBA00022989"/>
    </source>
</evidence>
<sequence>MNEKLYKIWLLVQPTTALTALGVFLIVLGLAIHMILLSTSDFNWLEDGIPAVEGVQTAQVVPQQM</sequence>
<keyword evidence="10 14" id="KW-1133">Transmembrane helix</keyword>
<evidence type="ECO:0000256" key="1">
    <source>
        <dbReference type="ARBA" id="ARBA00002455"/>
    </source>
</evidence>
<gene>
    <name evidence="16" type="ORF">CCR82_00400</name>
</gene>
<dbReference type="GO" id="GO:0046872">
    <property type="term" value="F:metal ion binding"/>
    <property type="evidence" value="ECO:0007669"/>
    <property type="project" value="UniProtKB-KW"/>
</dbReference>
<feature type="transmembrane region" description="Helical" evidence="14">
    <location>
        <begin position="12"/>
        <end position="36"/>
    </location>
</feature>
<proteinExistence type="predicted"/>
<keyword evidence="4" id="KW-0148">Chlorophyll</keyword>
<evidence type="ECO:0000256" key="11">
    <source>
        <dbReference type="ARBA" id="ARBA00022991"/>
    </source>
</evidence>
<evidence type="ECO:0000256" key="6">
    <source>
        <dbReference type="ARBA" id="ARBA00022692"/>
    </source>
</evidence>
<dbReference type="EMBL" id="NHSF01000005">
    <property type="protein sequence ID" value="MBK5929038.1"/>
    <property type="molecule type" value="Genomic_DNA"/>
</dbReference>
<keyword evidence="11" id="KW-0157">Chromophore</keyword>
<accession>A0AAJ0XE89</accession>
<evidence type="ECO:0000259" key="15">
    <source>
        <dbReference type="Pfam" id="PF00556"/>
    </source>
</evidence>
<dbReference type="SUPFAM" id="SSF56918">
    <property type="entry name" value="Light-harvesting complex subunits"/>
    <property type="match status" value="1"/>
</dbReference>
<dbReference type="RefSeq" id="WP_201243231.1">
    <property type="nucleotide sequence ID" value="NZ_NHSF01000005.1"/>
</dbReference>
<dbReference type="InterPro" id="IPR035889">
    <property type="entry name" value="Light-harvesting_complex"/>
</dbReference>
<name>A0AAJ0XE89_HALSE</name>
<dbReference type="InterPro" id="IPR002361">
    <property type="entry name" value="Antenna_alpha_CS"/>
</dbReference>
<evidence type="ECO:0000256" key="9">
    <source>
        <dbReference type="ARBA" id="ARBA00022956"/>
    </source>
</evidence>
<evidence type="ECO:0000256" key="2">
    <source>
        <dbReference type="ARBA" id="ARBA00004401"/>
    </source>
</evidence>
<keyword evidence="5" id="KW-0042">Antenna complex</keyword>
<evidence type="ECO:0000256" key="8">
    <source>
        <dbReference type="ARBA" id="ARBA00022842"/>
    </source>
</evidence>
<comment type="subcellular location">
    <subcellularLocation>
        <location evidence="2">Cell membrane</location>
        <topology evidence="2">Single-pass type II membrane protein</topology>
    </subcellularLocation>
</comment>
<dbReference type="Pfam" id="PF00556">
    <property type="entry name" value="LHC"/>
    <property type="match status" value="1"/>
</dbReference>
<comment type="function">
    <text evidence="1">Antenna complexes are light-harvesting systems, which transfer the excitation energy to the reaction centers.</text>
</comment>
<keyword evidence="3" id="KW-1003">Cell membrane</keyword>
<evidence type="ECO:0000313" key="16">
    <source>
        <dbReference type="EMBL" id="MBK5929038.1"/>
    </source>
</evidence>
<organism evidence="16 17">
    <name type="scientific">Halochromatium salexigens</name>
    <name type="common">Chromatium salexigens</name>
    <dbReference type="NCBI Taxonomy" id="49447"/>
    <lineage>
        <taxon>Bacteria</taxon>
        <taxon>Pseudomonadati</taxon>
        <taxon>Pseudomonadota</taxon>
        <taxon>Gammaproteobacteria</taxon>
        <taxon>Chromatiales</taxon>
        <taxon>Chromatiaceae</taxon>
        <taxon>Halochromatium</taxon>
    </lineage>
</organism>
<evidence type="ECO:0000256" key="5">
    <source>
        <dbReference type="ARBA" id="ARBA00022549"/>
    </source>
</evidence>
<dbReference type="GO" id="GO:0019684">
    <property type="term" value="P:photosynthesis, light reaction"/>
    <property type="evidence" value="ECO:0007669"/>
    <property type="project" value="InterPro"/>
</dbReference>
<dbReference type="GO" id="GO:0019866">
    <property type="term" value="C:organelle inner membrane"/>
    <property type="evidence" value="ECO:0007669"/>
    <property type="project" value="InterPro"/>
</dbReference>
<protein>
    <submittedName>
        <fullName evidence="16">Light-harvesting protein</fullName>
    </submittedName>
</protein>
<reference evidence="16" key="2">
    <citation type="journal article" date="2020" name="Microorganisms">
        <title>Osmotic Adaptation and Compatible Solute Biosynthesis of Phototrophic Bacteria as Revealed from Genome Analyses.</title>
        <authorList>
            <person name="Imhoff J.F."/>
            <person name="Rahn T."/>
            <person name="Kunzel S."/>
            <person name="Keller A."/>
            <person name="Neulinger S.C."/>
        </authorList>
    </citation>
    <scope>NUCLEOTIDE SEQUENCE</scope>
    <source>
        <strain evidence="16">DSM 4395</strain>
    </source>
</reference>
<keyword evidence="7" id="KW-0479">Metal-binding</keyword>
<dbReference type="InterPro" id="IPR018332">
    <property type="entry name" value="Antenna_alpha"/>
</dbReference>
<dbReference type="Proteomes" id="UP001296967">
    <property type="component" value="Unassembled WGS sequence"/>
</dbReference>
<dbReference type="GO" id="GO:0042314">
    <property type="term" value="F:bacteriochlorophyll binding"/>
    <property type="evidence" value="ECO:0007669"/>
    <property type="project" value="UniProtKB-KW"/>
</dbReference>
<keyword evidence="13" id="KW-0437">Light-harvesting polypeptide</keyword>
<feature type="domain" description="Antenna complex alpha/beta subunit" evidence="15">
    <location>
        <begin position="6"/>
        <end position="45"/>
    </location>
</feature>
<dbReference type="GO" id="GO:0030077">
    <property type="term" value="C:plasma membrane light-harvesting complex"/>
    <property type="evidence" value="ECO:0007669"/>
    <property type="project" value="InterPro"/>
</dbReference>
<comment type="caution">
    <text evidence="16">The sequence shown here is derived from an EMBL/GenBank/DDBJ whole genome shotgun (WGS) entry which is preliminary data.</text>
</comment>
<reference evidence="16" key="1">
    <citation type="submission" date="2017-05" db="EMBL/GenBank/DDBJ databases">
        <authorList>
            <person name="Imhoff J.F."/>
            <person name="Rahn T."/>
            <person name="Kuenzel S."/>
            <person name="Neulinger S.C."/>
        </authorList>
    </citation>
    <scope>NUCLEOTIDE SEQUENCE</scope>
    <source>
        <strain evidence="16">DSM 4395</strain>
    </source>
</reference>
<keyword evidence="8" id="KW-0460">Magnesium</keyword>
<keyword evidence="12 14" id="KW-0472">Membrane</keyword>
<evidence type="ECO:0000256" key="12">
    <source>
        <dbReference type="ARBA" id="ARBA00023136"/>
    </source>
</evidence>
<dbReference type="NCBIfam" id="NF040861">
    <property type="entry name" value="pufA_517_ASD"/>
    <property type="match status" value="1"/>
</dbReference>
<evidence type="ECO:0000256" key="14">
    <source>
        <dbReference type="SAM" id="Phobius"/>
    </source>
</evidence>
<keyword evidence="17" id="KW-1185">Reference proteome</keyword>
<dbReference type="AlphaFoldDB" id="A0AAJ0XE89"/>